<gene>
    <name evidence="1" type="ORF">FJU42_08960</name>
</gene>
<organism evidence="1 2">
    <name type="scientific">Acinetobacter baumannii</name>
    <dbReference type="NCBI Taxonomy" id="470"/>
    <lineage>
        <taxon>Bacteria</taxon>
        <taxon>Pseudomonadati</taxon>
        <taxon>Pseudomonadota</taxon>
        <taxon>Gammaproteobacteria</taxon>
        <taxon>Moraxellales</taxon>
        <taxon>Moraxellaceae</taxon>
        <taxon>Acinetobacter</taxon>
        <taxon>Acinetobacter calcoaceticus/baumannii complex</taxon>
    </lineage>
</organism>
<proteinExistence type="predicted"/>
<sequence length="76" mass="8965">MTILVPSHQCIQCPELQSIIWLVKQLVHSKYQLTLKYCNCALPQHIKLRSTFDWKLSNLRLWVNPRIAQRNHLNAA</sequence>
<evidence type="ECO:0000313" key="2">
    <source>
        <dbReference type="Proteomes" id="UP000315888"/>
    </source>
</evidence>
<accession>A0A506IVB4</accession>
<protein>
    <submittedName>
        <fullName evidence="1">Uncharacterized protein</fullName>
    </submittedName>
</protein>
<dbReference type="Proteomes" id="UP000315888">
    <property type="component" value="Unassembled WGS sequence"/>
</dbReference>
<reference evidence="1 2" key="1">
    <citation type="submission" date="2019-06" db="EMBL/GenBank/DDBJ databases">
        <title>A Diverse Panel of Clinical Acinetobacter baumannii for Research Use.</title>
        <authorList>
            <person name="Mcgann P."/>
            <person name="Snesrud E."/>
            <person name="Galac M.R."/>
        </authorList>
    </citation>
    <scope>NUCLEOTIDE SEQUENCE [LARGE SCALE GENOMIC DNA]</scope>
    <source>
        <strain evidence="1 2">MRSN14237</strain>
    </source>
</reference>
<name>A0A506IVB4_ACIBA</name>
<dbReference type="EMBL" id="VHGY01000023">
    <property type="protein sequence ID" value="TPU64848.1"/>
    <property type="molecule type" value="Genomic_DNA"/>
</dbReference>
<evidence type="ECO:0000313" key="1">
    <source>
        <dbReference type="EMBL" id="TPU64848.1"/>
    </source>
</evidence>
<comment type="caution">
    <text evidence="1">The sequence shown here is derived from an EMBL/GenBank/DDBJ whole genome shotgun (WGS) entry which is preliminary data.</text>
</comment>
<dbReference type="AlphaFoldDB" id="A0A506IVB4"/>